<dbReference type="InterPro" id="IPR040442">
    <property type="entry name" value="Pyrv_kinase-like_dom_sf"/>
</dbReference>
<dbReference type="NCBIfam" id="NF001452">
    <property type="entry name" value="PRK00311.1"/>
    <property type="match status" value="1"/>
</dbReference>
<dbReference type="KEGG" id="cni:Calni_1118"/>
<feature type="binding site" evidence="7 10">
    <location>
        <position position="121"/>
    </location>
    <ligand>
        <name>Mg(2+)</name>
        <dbReference type="ChEBI" id="CHEBI:18420"/>
    </ligand>
</feature>
<evidence type="ECO:0000256" key="9">
    <source>
        <dbReference type="PIRSR" id="PIRSR000388-2"/>
    </source>
</evidence>
<evidence type="ECO:0000256" key="4">
    <source>
        <dbReference type="ARBA" id="ARBA00022655"/>
    </source>
</evidence>
<reference evidence="11 12" key="1">
    <citation type="journal article" date="2011" name="Stand. Genomic Sci.">
        <title>Complete genome sequence of Calditerrivibrio nitroreducens type strain (Yu37-1).</title>
        <authorList>
            <person name="Pitluck S."/>
            <person name="Sikorski J."/>
            <person name="Zeytun A."/>
            <person name="Lapidus A."/>
            <person name="Nolan M."/>
            <person name="Lucas S."/>
            <person name="Hammon N."/>
            <person name="Deshpande S."/>
            <person name="Cheng J.F."/>
            <person name="Tapia R."/>
            <person name="Han C."/>
            <person name="Goodwin L."/>
            <person name="Liolios K."/>
            <person name="Pagani I."/>
            <person name="Ivanova N."/>
            <person name="Mavromatis K."/>
            <person name="Pati A."/>
            <person name="Chen A."/>
            <person name="Palaniappan K."/>
            <person name="Hauser L."/>
            <person name="Chang Y.J."/>
            <person name="Jeffries C.D."/>
            <person name="Detter J.C."/>
            <person name="Brambilla E."/>
            <person name="Djao O.D."/>
            <person name="Rohde M."/>
            <person name="Spring S."/>
            <person name="Goker M."/>
            <person name="Woyke T."/>
            <person name="Bristow J."/>
            <person name="Eisen J.A."/>
            <person name="Markowitz V."/>
            <person name="Hugenholtz P."/>
            <person name="Kyrpides N.C."/>
            <person name="Klenk H.P."/>
            <person name="Land M."/>
        </authorList>
    </citation>
    <scope>NUCLEOTIDE SEQUENCE [LARGE SCALE GENOMIC DNA]</scope>
    <source>
        <strain evidence="12">DSM 19672 / NBRC 101217 / Yu37-1</strain>
    </source>
</reference>
<dbReference type="GO" id="GO:0000287">
    <property type="term" value="F:magnesium ion binding"/>
    <property type="evidence" value="ECO:0007669"/>
    <property type="project" value="TreeGrafter"/>
</dbReference>
<dbReference type="OrthoDB" id="9781789at2"/>
<comment type="function">
    <text evidence="6 7">Catalyzes the reversible reaction in which hydroxymethyl group from 5,10-methylenetetrahydrofolate is transferred onto alpha-ketoisovalerate to form ketopantoate.</text>
</comment>
<dbReference type="FunFam" id="3.20.20.60:FF:000003">
    <property type="entry name" value="3-methyl-2-oxobutanoate hydroxymethyltransferase"/>
    <property type="match status" value="1"/>
</dbReference>
<name>E4TII1_CALNY</name>
<dbReference type="PANTHER" id="PTHR20881:SF0">
    <property type="entry name" value="3-METHYL-2-OXOBUTANOATE HYDROXYMETHYLTRANSFERASE"/>
    <property type="match status" value="1"/>
</dbReference>
<comment type="subcellular location">
    <subcellularLocation>
        <location evidence="7">Cytoplasm</location>
    </subcellularLocation>
</comment>
<gene>
    <name evidence="7" type="primary">panB</name>
    <name evidence="11" type="ordered locus">Calni_1118</name>
</gene>
<protein>
    <recommendedName>
        <fullName evidence="7">3-methyl-2-oxobutanoate hydroxymethyltransferase</fullName>
        <ecNumber evidence="7">2.1.2.11</ecNumber>
    </recommendedName>
    <alternativeName>
        <fullName evidence="7">Ketopantoate hydroxymethyltransferase</fullName>
        <shortName evidence="7">KPHMT</shortName>
    </alternativeName>
</protein>
<comment type="catalytic activity">
    <reaction evidence="7">
        <text>(6R)-5,10-methylene-5,6,7,8-tetrahydrofolate + 3-methyl-2-oxobutanoate + H2O = 2-dehydropantoate + (6S)-5,6,7,8-tetrahydrofolate</text>
        <dbReference type="Rhea" id="RHEA:11824"/>
        <dbReference type="ChEBI" id="CHEBI:11561"/>
        <dbReference type="ChEBI" id="CHEBI:11851"/>
        <dbReference type="ChEBI" id="CHEBI:15377"/>
        <dbReference type="ChEBI" id="CHEBI:15636"/>
        <dbReference type="ChEBI" id="CHEBI:57453"/>
        <dbReference type="EC" id="2.1.2.11"/>
    </reaction>
</comment>
<evidence type="ECO:0000256" key="8">
    <source>
        <dbReference type="PIRSR" id="PIRSR000388-1"/>
    </source>
</evidence>
<organism evidence="11 12">
    <name type="scientific">Calditerrivibrio nitroreducens (strain DSM 19672 / NBRC 101217 / Yu37-1)</name>
    <dbReference type="NCBI Taxonomy" id="768670"/>
    <lineage>
        <taxon>Bacteria</taxon>
        <taxon>Pseudomonadati</taxon>
        <taxon>Deferribacterota</taxon>
        <taxon>Deferribacteres</taxon>
        <taxon>Deferribacterales</taxon>
        <taxon>Calditerrivibrionaceae</taxon>
    </lineage>
</organism>
<comment type="similarity">
    <text evidence="2 7">Belongs to the PanB family.</text>
</comment>
<evidence type="ECO:0000256" key="6">
    <source>
        <dbReference type="ARBA" id="ARBA00056497"/>
    </source>
</evidence>
<evidence type="ECO:0000256" key="1">
    <source>
        <dbReference type="ARBA" id="ARBA00005033"/>
    </source>
</evidence>
<comment type="pathway">
    <text evidence="1 7">Cofactor biosynthesis; (R)-pantothenate biosynthesis; (R)-pantoate from 3-methyl-2-oxobutanoate: step 1/2.</text>
</comment>
<evidence type="ECO:0000256" key="10">
    <source>
        <dbReference type="PIRSR" id="PIRSR000388-3"/>
    </source>
</evidence>
<dbReference type="Pfam" id="PF02548">
    <property type="entry name" value="Pantoate_transf"/>
    <property type="match status" value="1"/>
</dbReference>
<accession>E4TII1</accession>
<dbReference type="eggNOG" id="COG0413">
    <property type="taxonomic scope" value="Bacteria"/>
</dbReference>
<dbReference type="STRING" id="768670.Calni_1118"/>
<dbReference type="InterPro" id="IPR003700">
    <property type="entry name" value="Pantoate_hydroxy_MeTrfase"/>
</dbReference>
<evidence type="ECO:0000256" key="7">
    <source>
        <dbReference type="HAMAP-Rule" id="MF_00156"/>
    </source>
</evidence>
<dbReference type="Proteomes" id="UP000007039">
    <property type="component" value="Chromosome"/>
</dbReference>
<dbReference type="UniPathway" id="UPA00028">
    <property type="reaction ID" value="UER00003"/>
</dbReference>
<dbReference type="GO" id="GO:0032259">
    <property type="term" value="P:methylation"/>
    <property type="evidence" value="ECO:0007669"/>
    <property type="project" value="UniProtKB-KW"/>
</dbReference>
<feature type="binding site" evidence="7 9">
    <location>
        <begin position="50"/>
        <end position="51"/>
    </location>
    <ligand>
        <name>3-methyl-2-oxobutanoate</name>
        <dbReference type="ChEBI" id="CHEBI:11851"/>
    </ligand>
</feature>
<comment type="cofactor">
    <cofactor evidence="7 10">
        <name>Mg(2+)</name>
        <dbReference type="ChEBI" id="CHEBI:18420"/>
    </cofactor>
    <text evidence="7 10">Binds 1 Mg(2+) ion per subunit.</text>
</comment>
<dbReference type="Gene3D" id="3.20.20.60">
    <property type="entry name" value="Phosphoenolpyruvate-binding domains"/>
    <property type="match status" value="1"/>
</dbReference>
<dbReference type="CDD" id="cd06557">
    <property type="entry name" value="KPHMT-like"/>
    <property type="match status" value="1"/>
</dbReference>
<evidence type="ECO:0000256" key="2">
    <source>
        <dbReference type="ARBA" id="ARBA00008676"/>
    </source>
</evidence>
<feature type="binding site" evidence="7 10">
    <location>
        <position position="50"/>
    </location>
    <ligand>
        <name>Mg(2+)</name>
        <dbReference type="ChEBI" id="CHEBI:18420"/>
    </ligand>
</feature>
<comment type="subunit">
    <text evidence="3 7">Homodecamer; pentamer of dimers.</text>
</comment>
<evidence type="ECO:0000256" key="5">
    <source>
        <dbReference type="ARBA" id="ARBA00022679"/>
    </source>
</evidence>
<dbReference type="GO" id="GO:0008168">
    <property type="term" value="F:methyltransferase activity"/>
    <property type="evidence" value="ECO:0007669"/>
    <property type="project" value="UniProtKB-KW"/>
</dbReference>
<dbReference type="GO" id="GO:0015940">
    <property type="term" value="P:pantothenate biosynthetic process"/>
    <property type="evidence" value="ECO:0007669"/>
    <property type="project" value="UniProtKB-UniRule"/>
</dbReference>
<dbReference type="GO" id="GO:0005737">
    <property type="term" value="C:cytoplasm"/>
    <property type="evidence" value="ECO:0007669"/>
    <property type="project" value="UniProtKB-SubCell"/>
</dbReference>
<dbReference type="GO" id="GO:0003864">
    <property type="term" value="F:3-methyl-2-oxobutanoate hydroxymethyltransferase activity"/>
    <property type="evidence" value="ECO:0007669"/>
    <property type="project" value="UniProtKB-UniRule"/>
</dbReference>
<dbReference type="PANTHER" id="PTHR20881">
    <property type="entry name" value="3-METHYL-2-OXOBUTANOATE HYDROXYMETHYLTRANSFERASE"/>
    <property type="match status" value="1"/>
</dbReference>
<dbReference type="AlphaFoldDB" id="E4TII1"/>
<dbReference type="EC" id="2.1.2.11" evidence="7"/>
<dbReference type="SUPFAM" id="SSF51621">
    <property type="entry name" value="Phosphoenolpyruvate/pyruvate domain"/>
    <property type="match status" value="1"/>
</dbReference>
<proteinExistence type="inferred from homology"/>
<keyword evidence="7" id="KW-0963">Cytoplasm</keyword>
<keyword evidence="5 7" id="KW-0808">Transferase</keyword>
<dbReference type="PIRSF" id="PIRSF000388">
    <property type="entry name" value="Pantoate_hydroxy_MeTrfase"/>
    <property type="match status" value="1"/>
</dbReference>
<dbReference type="InterPro" id="IPR015813">
    <property type="entry name" value="Pyrv/PenolPyrv_kinase-like_dom"/>
</dbReference>
<feature type="binding site" evidence="7 10">
    <location>
        <position position="89"/>
    </location>
    <ligand>
        <name>Mg(2+)</name>
        <dbReference type="ChEBI" id="CHEBI:18420"/>
    </ligand>
</feature>
<dbReference type="HAMAP" id="MF_00156">
    <property type="entry name" value="PanB"/>
    <property type="match status" value="1"/>
</dbReference>
<evidence type="ECO:0000313" key="11">
    <source>
        <dbReference type="EMBL" id="ADR19029.1"/>
    </source>
</evidence>
<feature type="binding site" evidence="7 9">
    <location>
        <position position="89"/>
    </location>
    <ligand>
        <name>3-methyl-2-oxobutanoate</name>
        <dbReference type="ChEBI" id="CHEBI:11851"/>
    </ligand>
</feature>
<evidence type="ECO:0000256" key="3">
    <source>
        <dbReference type="ARBA" id="ARBA00011424"/>
    </source>
</evidence>
<dbReference type="RefSeq" id="WP_013451241.1">
    <property type="nucleotide sequence ID" value="NC_014758.1"/>
</dbReference>
<feature type="active site" description="Proton acceptor" evidence="7 8">
    <location>
        <position position="186"/>
    </location>
</feature>
<keyword evidence="4 7" id="KW-0566">Pantothenate biosynthesis</keyword>
<dbReference type="NCBIfam" id="TIGR00222">
    <property type="entry name" value="panB"/>
    <property type="match status" value="1"/>
</dbReference>
<keyword evidence="11" id="KW-0489">Methyltransferase</keyword>
<dbReference type="EMBL" id="CP002347">
    <property type="protein sequence ID" value="ADR19029.1"/>
    <property type="molecule type" value="Genomic_DNA"/>
</dbReference>
<keyword evidence="7 10" id="KW-0460">Magnesium</keyword>
<sequence>MSKFKDIKKVTVNQIKNMKHKEKIVSLTAYDYTSAKIVDEAGVDIILVGDSLGMVVAGYENTLSVTLEQIILHCQYVKRAVKRGFLVADIPFGYFQVSIEDGVKNCIRVIKETGFEAVKLEGGSEIAPLVERLVSAGVNVMGHIGLMPQMVNTMGGYKIQGRTNQDKLMEDALALEKAGVFSIVLEGVVEGVAKKITEKLTVPTIGIGAGRYCDGQILVFHDLLGLYDDITPKFAKRYCNGREVFLNAVNNYVRETKESIFPEEKHAFLE</sequence>
<evidence type="ECO:0000313" key="12">
    <source>
        <dbReference type="Proteomes" id="UP000007039"/>
    </source>
</evidence>
<keyword evidence="12" id="KW-1185">Reference proteome</keyword>
<feature type="binding site" evidence="7 9">
    <location>
        <position position="119"/>
    </location>
    <ligand>
        <name>3-methyl-2-oxobutanoate</name>
        <dbReference type="ChEBI" id="CHEBI:11851"/>
    </ligand>
</feature>
<dbReference type="HOGENOM" id="CLU_036645_1_0_0"/>
<keyword evidence="7 10" id="KW-0479">Metal-binding</keyword>